<evidence type="ECO:0000313" key="7">
    <source>
        <dbReference type="EMBL" id="PEG30415.1"/>
    </source>
</evidence>
<dbReference type="EC" id="3.6.3.-" evidence="5 8"/>
<dbReference type="PANTHER" id="PTHR42781">
    <property type="entry name" value="SPERMIDINE/PUTRESCINE IMPORT ATP-BINDING PROTEIN POTA"/>
    <property type="match status" value="1"/>
</dbReference>
<dbReference type="Proteomes" id="UP000789738">
    <property type="component" value="Unassembled WGS sequence"/>
</dbReference>
<accession>A0A2A7MFD3</accession>
<evidence type="ECO:0000256" key="2">
    <source>
        <dbReference type="ARBA" id="ARBA00022741"/>
    </source>
</evidence>
<dbReference type="EMBL" id="PDCJ01000001">
    <property type="protein sequence ID" value="PEG30415.1"/>
    <property type="molecule type" value="Genomic_DNA"/>
</dbReference>
<dbReference type="PROSITE" id="PS50893">
    <property type="entry name" value="ABC_TRANSPORTER_2"/>
    <property type="match status" value="1"/>
</dbReference>
<reference evidence="5" key="3">
    <citation type="submission" date="2021-10" db="EMBL/GenBank/DDBJ databases">
        <authorList>
            <person name="Mesa V."/>
        </authorList>
    </citation>
    <scope>NUCLEOTIDE SEQUENCE</scope>
    <source>
        <strain evidence="5">CC3_PB</strain>
    </source>
</reference>
<keyword evidence="5" id="KW-0378">Hydrolase</keyword>
<dbReference type="Proteomes" id="UP000220840">
    <property type="component" value="Unassembled WGS sequence"/>
</dbReference>
<evidence type="ECO:0000256" key="3">
    <source>
        <dbReference type="ARBA" id="ARBA00022840"/>
    </source>
</evidence>
<feature type="domain" description="ABC transporter" evidence="4">
    <location>
        <begin position="6"/>
        <end position="255"/>
    </location>
</feature>
<dbReference type="RefSeq" id="WP_058294585.1">
    <property type="nucleotide sequence ID" value="NZ_CAKJVE010000004.1"/>
</dbReference>
<dbReference type="InterPro" id="IPR017871">
    <property type="entry name" value="ABC_transporter-like_CS"/>
</dbReference>
<dbReference type="GO" id="GO:0005524">
    <property type="term" value="F:ATP binding"/>
    <property type="evidence" value="ECO:0007669"/>
    <property type="project" value="UniProtKB-KW"/>
</dbReference>
<keyword evidence="9" id="KW-1185">Reference proteome</keyword>
<keyword evidence="3 7" id="KW-0067">ATP-binding</keyword>
<dbReference type="EMBL" id="UWJD01000001">
    <property type="protein sequence ID" value="VCT83801.1"/>
    <property type="molecule type" value="Genomic_DNA"/>
</dbReference>
<evidence type="ECO:0000313" key="6">
    <source>
        <dbReference type="EMBL" id="CAI3543360.1"/>
    </source>
</evidence>
<reference evidence="6" key="4">
    <citation type="submission" date="2022-10" db="EMBL/GenBank/DDBJ databases">
        <authorList>
            <person name="Aires J."/>
            <person name="Mesa V."/>
        </authorList>
    </citation>
    <scope>NUCLEOTIDE SEQUENCE</scope>
    <source>
        <strain evidence="6">Clostridium neonatale JD116</strain>
    </source>
</reference>
<dbReference type="Gene3D" id="3.40.50.300">
    <property type="entry name" value="P-loop containing nucleotide triphosphate hydrolases"/>
    <property type="match status" value="1"/>
</dbReference>
<dbReference type="InterPro" id="IPR003439">
    <property type="entry name" value="ABC_transporter-like_ATP-bd"/>
</dbReference>
<organism evidence="7 9">
    <name type="scientific">Clostridium neonatale</name>
    <dbReference type="NCBI Taxonomy" id="137838"/>
    <lineage>
        <taxon>Bacteria</taxon>
        <taxon>Bacillati</taxon>
        <taxon>Bacillota</taxon>
        <taxon>Clostridia</taxon>
        <taxon>Eubacteriales</taxon>
        <taxon>Clostridiaceae</taxon>
        <taxon>Clostridium</taxon>
    </lineage>
</organism>
<reference evidence="7 9" key="1">
    <citation type="submission" date="2017-10" db="EMBL/GenBank/DDBJ databases">
        <title>Effective Description of Clostridium neonatale sp. nov. linked to necrotizing enterocolitis in neonates and a clarification of species assignable to the genus Clostridium (Prazmowski 1880) emend. Lawson and Rainey 2016.</title>
        <authorList>
            <person name="Bernard K."/>
            <person name="Burdz T."/>
            <person name="Wiebe D."/>
            <person name="Balcewich B."/>
            <person name="Alfa M."/>
            <person name="Bernier A.-M."/>
        </authorList>
    </citation>
    <scope>NUCLEOTIDE SEQUENCE [LARGE SCALE GENOMIC DNA]</scope>
    <source>
        <strain evidence="7 9">LCDC99A005</strain>
    </source>
</reference>
<dbReference type="SUPFAM" id="SSF52540">
    <property type="entry name" value="P-loop containing nucleoside triphosphate hydrolases"/>
    <property type="match status" value="1"/>
</dbReference>
<keyword evidence="2" id="KW-0547">Nucleotide-binding</keyword>
<sequence length="269" mass="31042">MSNSGYIIKKVCKNYEVNNEQHMVLNNISLNISTEDITVILGESGCGKTTFLRIIAGLENVTSGEISYIKDNKEFKPKVGMVFQESRLMDWLNVSENITFHNVSNRSKKNNKNAIYRLLSKLRFKKNNSVSEIDVDKYLSMMKLEKFKNSYPGELSGGMAQRVSIARALSFDPDMLLMDEPFSALDYFTRKDMQNEVIRIHESTNKGVIFVTHDIDEALKIADKIIVFTLEREFKEFKINDTYNRDLTSNYYVSLKKEILHTLKSNIKD</sequence>
<evidence type="ECO:0000256" key="1">
    <source>
        <dbReference type="ARBA" id="ARBA00022448"/>
    </source>
</evidence>
<keyword evidence="1" id="KW-0813">Transport</keyword>
<evidence type="ECO:0000313" key="5">
    <source>
        <dbReference type="EMBL" id="CAG9709444.1"/>
    </source>
</evidence>
<dbReference type="InterPro" id="IPR027417">
    <property type="entry name" value="P-loop_NTPase"/>
</dbReference>
<dbReference type="PANTHER" id="PTHR42781:SF8">
    <property type="entry name" value="BICARBONATE TRANSPORT ATP-BINDING PROTEIN CMPC"/>
    <property type="match status" value="1"/>
</dbReference>
<dbReference type="Pfam" id="PF00005">
    <property type="entry name" value="ABC_tran"/>
    <property type="match status" value="1"/>
</dbReference>
<dbReference type="EMBL" id="CAMTCP010000044">
    <property type="protein sequence ID" value="CAI3543360.1"/>
    <property type="molecule type" value="Genomic_DNA"/>
</dbReference>
<proteinExistence type="predicted"/>
<dbReference type="Proteomes" id="UP000431451">
    <property type="component" value="Unassembled WGS sequence"/>
</dbReference>
<dbReference type="SMART" id="SM00382">
    <property type="entry name" value="AAA"/>
    <property type="match status" value="1"/>
</dbReference>
<dbReference type="GO" id="GO:0016887">
    <property type="term" value="F:ATP hydrolysis activity"/>
    <property type="evidence" value="ECO:0007669"/>
    <property type="project" value="InterPro"/>
</dbReference>
<dbReference type="InterPro" id="IPR050093">
    <property type="entry name" value="ABC_SmlMolc_Importer"/>
</dbReference>
<evidence type="ECO:0000313" key="9">
    <source>
        <dbReference type="Proteomes" id="UP000220840"/>
    </source>
</evidence>
<dbReference type="Proteomes" id="UP001189143">
    <property type="component" value="Unassembled WGS sequence"/>
</dbReference>
<gene>
    <name evidence="5" type="primary">ssuB</name>
    <name evidence="8" type="synonym">ssuB_1</name>
    <name evidence="6" type="ORF">CNEO2_130082</name>
    <name evidence="5" type="ORF">CNEO_44191</name>
    <name evidence="8" type="ORF">CNEONATNEC25_01398</name>
    <name evidence="7" type="ORF">CQ394_01435</name>
</gene>
<dbReference type="AlphaFoldDB" id="A0A2A7MFD3"/>
<protein>
    <submittedName>
        <fullName evidence="7">ABC transporter ATP-binding protein</fullName>
        <ecNumber evidence="5 8">3.6.3.-</ecNumber>
    </submittedName>
    <submittedName>
        <fullName evidence="8">Aliphatic sulfonates import ATP-binding protein SsuB</fullName>
    </submittedName>
</protein>
<dbReference type="EMBL" id="CAKJVE010000004">
    <property type="protein sequence ID" value="CAG9709444.1"/>
    <property type="molecule type" value="Genomic_DNA"/>
</dbReference>
<name>A0A2A7MFD3_9CLOT</name>
<dbReference type="STRING" id="137838.GCA_001458595_01728"/>
<evidence type="ECO:0000259" key="4">
    <source>
        <dbReference type="PROSITE" id="PS50893"/>
    </source>
</evidence>
<dbReference type="PROSITE" id="PS00211">
    <property type="entry name" value="ABC_TRANSPORTER_1"/>
    <property type="match status" value="1"/>
</dbReference>
<dbReference type="OrthoDB" id="9801958at2"/>
<evidence type="ECO:0000313" key="8">
    <source>
        <dbReference type="EMBL" id="VCT83801.1"/>
    </source>
</evidence>
<evidence type="ECO:0000313" key="10">
    <source>
        <dbReference type="Proteomes" id="UP000431451"/>
    </source>
</evidence>
<dbReference type="InterPro" id="IPR003593">
    <property type="entry name" value="AAA+_ATPase"/>
</dbReference>
<reference evidence="8 10" key="2">
    <citation type="submission" date="2018-06" db="EMBL/GenBank/DDBJ databases">
        <authorList>
            <consortium name="IHU Genomes"/>
        </authorList>
    </citation>
    <scope>NUCLEOTIDE SEQUENCE [LARGE SCALE GENOMIC DNA]</scope>
    <source>
        <strain evidence="8 10">NEC25</strain>
    </source>
</reference>